<dbReference type="Proteomes" id="UP000266482">
    <property type="component" value="Unassembled WGS sequence"/>
</dbReference>
<keyword evidence="1" id="KW-0812">Transmembrane</keyword>
<keyword evidence="1" id="KW-1133">Transmembrane helix</keyword>
<gene>
    <name evidence="2" type="ORF">D3P08_22655</name>
</gene>
<accession>A0A3A1UMN8</accession>
<dbReference type="AlphaFoldDB" id="A0A3A1UMN8"/>
<evidence type="ECO:0000313" key="3">
    <source>
        <dbReference type="Proteomes" id="UP000266482"/>
    </source>
</evidence>
<feature type="transmembrane region" description="Helical" evidence="1">
    <location>
        <begin position="79"/>
        <end position="98"/>
    </location>
</feature>
<keyword evidence="3" id="KW-1185">Reference proteome</keyword>
<proteinExistence type="predicted"/>
<evidence type="ECO:0000256" key="1">
    <source>
        <dbReference type="SAM" id="Phobius"/>
    </source>
</evidence>
<sequence length="115" mass="13264">MNRLILKLEGLLVLLACIYAFMEYDFKWIWFIVLLFAPDISMVGYLKGVRVGAVAYNLFHTYLLSGIMLVIGVVTKMDVFLMIGIIWTAHIGLDRLLGYGLKYKTEFKDTHLNRL</sequence>
<feature type="transmembrane region" description="Helical" evidence="1">
    <location>
        <begin position="53"/>
        <end position="73"/>
    </location>
</feature>
<comment type="caution">
    <text evidence="2">The sequence shown here is derived from an EMBL/GenBank/DDBJ whole genome shotgun (WGS) entry which is preliminary data.</text>
</comment>
<feature type="transmembrane region" description="Helical" evidence="1">
    <location>
        <begin position="28"/>
        <end position="46"/>
    </location>
</feature>
<dbReference type="OrthoDB" id="9813911at2"/>
<dbReference type="InterPro" id="IPR025356">
    <property type="entry name" value="DUF4260"/>
</dbReference>
<keyword evidence="1" id="KW-0472">Membrane</keyword>
<dbReference type="Pfam" id="PF14079">
    <property type="entry name" value="DUF4260"/>
    <property type="match status" value="1"/>
</dbReference>
<protein>
    <submittedName>
        <fullName evidence="2">DUF4260 family protein</fullName>
    </submittedName>
</protein>
<feature type="transmembrane region" description="Helical" evidence="1">
    <location>
        <begin position="5"/>
        <end position="22"/>
    </location>
</feature>
<evidence type="ECO:0000313" key="2">
    <source>
        <dbReference type="EMBL" id="RIX49358.1"/>
    </source>
</evidence>
<organism evidence="2 3">
    <name type="scientific">Paenibacillus nanensis</name>
    <dbReference type="NCBI Taxonomy" id="393251"/>
    <lineage>
        <taxon>Bacteria</taxon>
        <taxon>Bacillati</taxon>
        <taxon>Bacillota</taxon>
        <taxon>Bacilli</taxon>
        <taxon>Bacillales</taxon>
        <taxon>Paenibacillaceae</taxon>
        <taxon>Paenibacillus</taxon>
    </lineage>
</organism>
<dbReference type="RefSeq" id="WP_119602400.1">
    <property type="nucleotide sequence ID" value="NZ_QXQA01000018.1"/>
</dbReference>
<name>A0A3A1UMN8_9BACL</name>
<reference evidence="2 3" key="1">
    <citation type="submission" date="2018-09" db="EMBL/GenBank/DDBJ databases">
        <title>Paenibacillus aracenensis nov. sp. isolated from a cave in southern Spain.</title>
        <authorList>
            <person name="Jurado V."/>
            <person name="Gutierrez-Patricio S."/>
            <person name="Gonzalez-Pimentel J.L."/>
            <person name="Miller A.Z."/>
            <person name="Laiz L."/>
            <person name="Saiz-Jimenez C."/>
        </authorList>
    </citation>
    <scope>NUCLEOTIDE SEQUENCE [LARGE SCALE GENOMIC DNA]</scope>
    <source>
        <strain evidence="2 3">DSM 22867</strain>
    </source>
</reference>
<dbReference type="EMBL" id="QXQA01000018">
    <property type="protein sequence ID" value="RIX49358.1"/>
    <property type="molecule type" value="Genomic_DNA"/>
</dbReference>